<dbReference type="AlphaFoldDB" id="A0A9X1IHF1"/>
<keyword evidence="2" id="KW-0732">Signal</keyword>
<gene>
    <name evidence="3" type="ORF">LHA35_23525</name>
</gene>
<feature type="compositionally biased region" description="Basic and acidic residues" evidence="1">
    <location>
        <begin position="58"/>
        <end position="75"/>
    </location>
</feature>
<dbReference type="EMBL" id="JAJAQI010000050">
    <property type="protein sequence ID" value="MCB4824704.1"/>
    <property type="molecule type" value="Genomic_DNA"/>
</dbReference>
<dbReference type="RefSeq" id="WP_226612979.1">
    <property type="nucleotide sequence ID" value="NZ_JAJAQI010000050.1"/>
</dbReference>
<feature type="chain" id="PRO_5040862713" evidence="2">
    <location>
        <begin position="21"/>
        <end position="118"/>
    </location>
</feature>
<dbReference type="Proteomes" id="UP001139311">
    <property type="component" value="Unassembled WGS sequence"/>
</dbReference>
<accession>A0A9X1IHF1</accession>
<organism evidence="3 4">
    <name type="scientific">Roseicella aerolata</name>
    <dbReference type="NCBI Taxonomy" id="2883479"/>
    <lineage>
        <taxon>Bacteria</taxon>
        <taxon>Pseudomonadati</taxon>
        <taxon>Pseudomonadota</taxon>
        <taxon>Alphaproteobacteria</taxon>
        <taxon>Acetobacterales</taxon>
        <taxon>Roseomonadaceae</taxon>
        <taxon>Roseicella</taxon>
    </lineage>
</organism>
<evidence type="ECO:0000313" key="4">
    <source>
        <dbReference type="Proteomes" id="UP001139311"/>
    </source>
</evidence>
<evidence type="ECO:0000256" key="2">
    <source>
        <dbReference type="SAM" id="SignalP"/>
    </source>
</evidence>
<keyword evidence="4" id="KW-1185">Reference proteome</keyword>
<evidence type="ECO:0000313" key="3">
    <source>
        <dbReference type="EMBL" id="MCB4824704.1"/>
    </source>
</evidence>
<feature type="region of interest" description="Disordered" evidence="1">
    <location>
        <begin position="20"/>
        <end position="101"/>
    </location>
</feature>
<proteinExistence type="predicted"/>
<sequence length="118" mass="12794">MRRRDLLPLLLLLPAAPALAQQRSRTAGKPPALDLPKSPAQPPAGKSAQAPRSSHAPVPDRTKEGPRVVEEDRARINPSIINRNMPGRGQAQEGSPDLLEDKLFRPAPGVRLNAPFSY</sequence>
<reference evidence="3" key="1">
    <citation type="submission" date="2021-10" db="EMBL/GenBank/DDBJ databases">
        <title>Roseicella aerolatum sp. nov., isolated from aerosols of e-waste dismantling site.</title>
        <authorList>
            <person name="Qin T."/>
        </authorList>
    </citation>
    <scope>NUCLEOTIDE SEQUENCE</scope>
    <source>
        <strain evidence="3">GB24</strain>
    </source>
</reference>
<comment type="caution">
    <text evidence="3">The sequence shown here is derived from an EMBL/GenBank/DDBJ whole genome shotgun (WGS) entry which is preliminary data.</text>
</comment>
<name>A0A9X1IHF1_9PROT</name>
<evidence type="ECO:0000256" key="1">
    <source>
        <dbReference type="SAM" id="MobiDB-lite"/>
    </source>
</evidence>
<protein>
    <submittedName>
        <fullName evidence="3">Uncharacterized protein</fullName>
    </submittedName>
</protein>
<feature type="signal peptide" evidence="2">
    <location>
        <begin position="1"/>
        <end position="20"/>
    </location>
</feature>